<reference evidence="5 8" key="2">
    <citation type="submission" date="2020-08" db="EMBL/GenBank/DDBJ databases">
        <title>Genomic Encyclopedia of Type Strains, Phase IV (KMG-IV): sequencing the most valuable type-strain genomes for metagenomic binning, comparative biology and taxonomic classification.</title>
        <authorList>
            <person name="Goeker M."/>
        </authorList>
    </citation>
    <scope>NUCLEOTIDE SEQUENCE [LARGE SCALE GENOMIC DNA]</scope>
    <source>
        <strain evidence="5 8">DSM 105434</strain>
    </source>
</reference>
<organism evidence="6 7">
    <name type="scientific">Deinococcus metallilatus</name>
    <dbReference type="NCBI Taxonomy" id="1211322"/>
    <lineage>
        <taxon>Bacteria</taxon>
        <taxon>Thermotogati</taxon>
        <taxon>Deinococcota</taxon>
        <taxon>Deinococci</taxon>
        <taxon>Deinococcales</taxon>
        <taxon>Deinococcaceae</taxon>
        <taxon>Deinococcus</taxon>
    </lineage>
</organism>
<dbReference type="AlphaFoldDB" id="A0AAJ5JXJ7"/>
<evidence type="ECO:0000256" key="2">
    <source>
        <dbReference type="ARBA" id="ARBA00022676"/>
    </source>
</evidence>
<dbReference type="Pfam" id="PF00535">
    <property type="entry name" value="Glycos_transf_2"/>
    <property type="match status" value="1"/>
</dbReference>
<dbReference type="EMBL" id="VBRC01000015">
    <property type="protein sequence ID" value="TLK22795.1"/>
    <property type="molecule type" value="Genomic_DNA"/>
</dbReference>
<keyword evidence="3" id="KW-0808">Transferase</keyword>
<dbReference type="RefSeq" id="WP_129119917.1">
    <property type="nucleotide sequence ID" value="NZ_BSUI01000003.1"/>
</dbReference>
<proteinExistence type="inferred from homology"/>
<accession>A0AAJ5JXJ7</accession>
<evidence type="ECO:0000256" key="1">
    <source>
        <dbReference type="ARBA" id="ARBA00006739"/>
    </source>
</evidence>
<dbReference type="PANTHER" id="PTHR43179:SF12">
    <property type="entry name" value="GALACTOFURANOSYLTRANSFERASE GLFT2"/>
    <property type="match status" value="1"/>
</dbReference>
<dbReference type="SUPFAM" id="SSF53448">
    <property type="entry name" value="Nucleotide-diphospho-sugar transferases"/>
    <property type="match status" value="1"/>
</dbReference>
<dbReference type="GO" id="GO:0016757">
    <property type="term" value="F:glycosyltransferase activity"/>
    <property type="evidence" value="ECO:0007669"/>
    <property type="project" value="UniProtKB-KW"/>
</dbReference>
<feature type="domain" description="Glycosyltransferase 2-like" evidence="4">
    <location>
        <begin position="12"/>
        <end position="179"/>
    </location>
</feature>
<dbReference type="InterPro" id="IPR029044">
    <property type="entry name" value="Nucleotide-diphossugar_trans"/>
</dbReference>
<keyword evidence="2" id="KW-0328">Glycosyltransferase</keyword>
<keyword evidence="8" id="KW-1185">Reference proteome</keyword>
<evidence type="ECO:0000259" key="4">
    <source>
        <dbReference type="Pfam" id="PF00535"/>
    </source>
</evidence>
<comment type="caution">
    <text evidence="6">The sequence shown here is derived from an EMBL/GenBank/DDBJ whole genome shotgun (WGS) entry which is preliminary data.</text>
</comment>
<gene>
    <name evidence="6" type="ORF">FCS05_17230</name>
    <name evidence="5" type="ORF">HNQ10_003678</name>
</gene>
<evidence type="ECO:0000313" key="6">
    <source>
        <dbReference type="EMBL" id="TLK22795.1"/>
    </source>
</evidence>
<sequence length="297" mass="33021">MNSSPPSPRVAIIVINYNGWRLTDACLTSLRDLAYPNARVLVVDNGSTDDSLARLRERWPDLELIEIAHNVGFTAANNVGARRALQGEAEFLWFLNNDTVVDPHALSELVTTLEADARRGAAASVLYDMQAPERVQAWGGGFVRLWHGDADGHFGPVPEERLHFLIGTSCLVRRAAIEAVGLLDERFFMYWEDADFCFRLRAAGWRLAVADGSRVWHVGSASMGDNNSRTHKSETFELQFTKSAVRFFRKHAPVPLVPLLAGPGFYLVKRVLRGQWARARAVARGAWLGLRRSGAPT</sequence>
<dbReference type="Proteomes" id="UP000536909">
    <property type="component" value="Unassembled WGS sequence"/>
</dbReference>
<dbReference type="PANTHER" id="PTHR43179">
    <property type="entry name" value="RHAMNOSYLTRANSFERASE WBBL"/>
    <property type="match status" value="1"/>
</dbReference>
<dbReference type="Gene3D" id="3.90.550.10">
    <property type="entry name" value="Spore Coat Polysaccharide Biosynthesis Protein SpsA, Chain A"/>
    <property type="match status" value="1"/>
</dbReference>
<dbReference type="EMBL" id="JACHFV010000014">
    <property type="protein sequence ID" value="MBB5296818.1"/>
    <property type="molecule type" value="Genomic_DNA"/>
</dbReference>
<evidence type="ECO:0000313" key="8">
    <source>
        <dbReference type="Proteomes" id="UP000536909"/>
    </source>
</evidence>
<evidence type="ECO:0000313" key="7">
    <source>
        <dbReference type="Proteomes" id="UP000308000"/>
    </source>
</evidence>
<comment type="similarity">
    <text evidence="1">Belongs to the glycosyltransferase 2 family.</text>
</comment>
<dbReference type="InterPro" id="IPR001173">
    <property type="entry name" value="Glyco_trans_2-like"/>
</dbReference>
<evidence type="ECO:0000256" key="3">
    <source>
        <dbReference type="ARBA" id="ARBA00022679"/>
    </source>
</evidence>
<protein>
    <submittedName>
        <fullName evidence="6">Glycosyltransferase family 2 protein</fullName>
    </submittedName>
</protein>
<evidence type="ECO:0000313" key="5">
    <source>
        <dbReference type="EMBL" id="MBB5296818.1"/>
    </source>
</evidence>
<name>A0AAJ5JXJ7_9DEIO</name>
<reference evidence="6 7" key="1">
    <citation type="submission" date="2019-04" db="EMBL/GenBank/DDBJ databases">
        <title>Deinococcus metalilatus MA1002 mutant No.5.</title>
        <authorList>
            <person name="Park W."/>
            <person name="Park C."/>
        </authorList>
    </citation>
    <scope>NUCLEOTIDE SEQUENCE [LARGE SCALE GENOMIC DNA]</scope>
    <source>
        <strain evidence="6 7">MA1002-m5</strain>
    </source>
</reference>
<dbReference type="CDD" id="cd04186">
    <property type="entry name" value="GT_2_like_c"/>
    <property type="match status" value="1"/>
</dbReference>
<dbReference type="Proteomes" id="UP000308000">
    <property type="component" value="Unassembled WGS sequence"/>
</dbReference>